<dbReference type="GO" id="GO:0008237">
    <property type="term" value="F:metallopeptidase activity"/>
    <property type="evidence" value="ECO:0007669"/>
    <property type="project" value="UniProtKB-KW"/>
</dbReference>
<feature type="transmembrane region" description="Helical" evidence="1">
    <location>
        <begin position="272"/>
        <end position="292"/>
    </location>
</feature>
<evidence type="ECO:0000313" key="5">
    <source>
        <dbReference type="Proteomes" id="UP000521676"/>
    </source>
</evidence>
<sequence length="302" mass="33305">MKASNIATPTPFVHYRLSWFYLALFAGAELLIATANPMPGLALHCLILSALILHSAYLANSDLANLYRSLMVIAILRILSMSLPLDLFPPIARYPMIYLPVLFSIWQVARLAGLRAAELKLRTGNLFLQLLIASGGFGLGALEYLILQSSILSEPFAWVSFLTWTLVLVLCTGFCEQLLFSGLLLTFSTRTFGKYAILYVSLLYAALNISTGSLLQCIIAFGIGLSFAFLAKWGNSLLCVSLAQGTANLTVLLLMPYLEGNSTNWLATLTRWVIWISLPAAIGGVFVLWWRFRQGKVKISLQ</sequence>
<dbReference type="Proteomes" id="UP001431572">
    <property type="component" value="Chromosome 1"/>
</dbReference>
<feature type="transmembrane region" description="Helical" evidence="1">
    <location>
        <begin position="237"/>
        <end position="257"/>
    </location>
</feature>
<proteinExistence type="predicted"/>
<feature type="transmembrane region" description="Helical" evidence="1">
    <location>
        <begin position="12"/>
        <end position="35"/>
    </location>
</feature>
<accession>A0A8T7LZG7</accession>
<dbReference type="GO" id="GO:0080120">
    <property type="term" value="P:CAAX-box protein maturation"/>
    <property type="evidence" value="ECO:0007669"/>
    <property type="project" value="UniProtKB-ARBA"/>
</dbReference>
<keyword evidence="4" id="KW-0378">Hydrolase</keyword>
<feature type="transmembrane region" description="Helical" evidence="1">
    <location>
        <begin position="97"/>
        <end position="114"/>
    </location>
</feature>
<feature type="domain" description="CAAX prenyl protease 2/Lysostaphin resistance protein A-like" evidence="2">
    <location>
        <begin position="159"/>
        <end position="249"/>
    </location>
</feature>
<feature type="transmembrane region" description="Helical" evidence="1">
    <location>
        <begin position="126"/>
        <end position="146"/>
    </location>
</feature>
<feature type="transmembrane region" description="Helical" evidence="1">
    <location>
        <begin position="158"/>
        <end position="180"/>
    </location>
</feature>
<keyword evidence="4" id="KW-0645">Protease</keyword>
<feature type="transmembrane region" description="Helical" evidence="1">
    <location>
        <begin position="41"/>
        <end position="59"/>
    </location>
</feature>
<protein>
    <submittedName>
        <fullName evidence="4">CPBP family glutamic-type intramembrane protease</fullName>
        <ecNumber evidence="4">3.4.-.-</ecNumber>
    </submittedName>
    <submittedName>
        <fullName evidence="3">CPBP family intramembrane metalloprotease</fullName>
    </submittedName>
</protein>
<organism evidence="3 5">
    <name type="scientific">Candidatus Chlorohelix allophototropha</name>
    <dbReference type="NCBI Taxonomy" id="3003348"/>
    <lineage>
        <taxon>Bacteria</taxon>
        <taxon>Bacillati</taxon>
        <taxon>Chloroflexota</taxon>
        <taxon>Chloroflexia</taxon>
        <taxon>Candidatus Chloroheliales</taxon>
        <taxon>Candidatus Chloroheliaceae</taxon>
        <taxon>Candidatus Chlorohelix</taxon>
    </lineage>
</organism>
<keyword evidence="6" id="KW-1185">Reference proteome</keyword>
<dbReference type="InterPro" id="IPR003675">
    <property type="entry name" value="Rce1/LyrA-like_dom"/>
</dbReference>
<name>A0A8T7LZG7_9CHLR</name>
<dbReference type="Proteomes" id="UP000521676">
    <property type="component" value="Unassembled WGS sequence"/>
</dbReference>
<gene>
    <name evidence="3" type="ORF">HXX08_07415</name>
    <name evidence="4" type="ORF">OZ401_000828</name>
</gene>
<evidence type="ECO:0000259" key="2">
    <source>
        <dbReference type="Pfam" id="PF02517"/>
    </source>
</evidence>
<dbReference type="EMBL" id="JACATZ010000001">
    <property type="protein sequence ID" value="NWJ45692.1"/>
    <property type="molecule type" value="Genomic_DNA"/>
</dbReference>
<dbReference type="RefSeq" id="WP_341469455.1">
    <property type="nucleotide sequence ID" value="NZ_CP128399.1"/>
</dbReference>
<reference evidence="3 5" key="1">
    <citation type="submission" date="2020-06" db="EMBL/GenBank/DDBJ databases">
        <title>Anoxygenic phototrophic Chloroflexota member uses a Type I reaction center.</title>
        <authorList>
            <person name="Tsuji J.M."/>
            <person name="Shaw N.A."/>
            <person name="Nagashima S."/>
            <person name="Venkiteswaran J."/>
            <person name="Schiff S.L."/>
            <person name="Hanada S."/>
            <person name="Tank M."/>
            <person name="Neufeld J.D."/>
        </authorList>
    </citation>
    <scope>NUCLEOTIDE SEQUENCE [LARGE SCALE GENOMIC DNA]</scope>
    <source>
        <strain evidence="3">L227-S17</strain>
    </source>
</reference>
<dbReference type="GO" id="GO:0006508">
    <property type="term" value="P:proteolysis"/>
    <property type="evidence" value="ECO:0007669"/>
    <property type="project" value="UniProtKB-KW"/>
</dbReference>
<keyword evidence="3" id="KW-0482">Metalloprotease</keyword>
<feature type="transmembrane region" description="Helical" evidence="1">
    <location>
        <begin position="192"/>
        <end position="207"/>
    </location>
</feature>
<dbReference type="Pfam" id="PF02517">
    <property type="entry name" value="Rce1-like"/>
    <property type="match status" value="1"/>
</dbReference>
<feature type="transmembrane region" description="Helical" evidence="1">
    <location>
        <begin position="66"/>
        <end position="85"/>
    </location>
</feature>
<evidence type="ECO:0000313" key="3">
    <source>
        <dbReference type="EMBL" id="NWJ45692.1"/>
    </source>
</evidence>
<dbReference type="EMBL" id="CP128399">
    <property type="protein sequence ID" value="WJW67561.1"/>
    <property type="molecule type" value="Genomic_DNA"/>
</dbReference>
<keyword evidence="1" id="KW-0472">Membrane</keyword>
<evidence type="ECO:0000313" key="4">
    <source>
        <dbReference type="EMBL" id="WJW67561.1"/>
    </source>
</evidence>
<keyword evidence="1" id="KW-1133">Transmembrane helix</keyword>
<evidence type="ECO:0000313" key="6">
    <source>
        <dbReference type="Proteomes" id="UP001431572"/>
    </source>
</evidence>
<dbReference type="EC" id="3.4.-.-" evidence="4"/>
<dbReference type="GO" id="GO:0004175">
    <property type="term" value="F:endopeptidase activity"/>
    <property type="evidence" value="ECO:0007669"/>
    <property type="project" value="UniProtKB-ARBA"/>
</dbReference>
<feature type="transmembrane region" description="Helical" evidence="1">
    <location>
        <begin position="213"/>
        <end position="230"/>
    </location>
</feature>
<keyword evidence="1" id="KW-0812">Transmembrane</keyword>
<reference evidence="4" key="2">
    <citation type="journal article" date="2024" name="Nature">
        <title>Anoxygenic phototroph of the Chloroflexota uses a type I reaction centre.</title>
        <authorList>
            <person name="Tsuji J.M."/>
            <person name="Shaw N.A."/>
            <person name="Nagashima S."/>
            <person name="Venkiteswaran J.J."/>
            <person name="Schiff S.L."/>
            <person name="Watanabe T."/>
            <person name="Fukui M."/>
            <person name="Hanada S."/>
            <person name="Tank M."/>
            <person name="Neufeld J.D."/>
        </authorList>
    </citation>
    <scope>NUCLEOTIDE SEQUENCE</scope>
    <source>
        <strain evidence="4">L227-S17</strain>
    </source>
</reference>
<dbReference type="AlphaFoldDB" id="A0A8T7LZG7"/>
<evidence type="ECO:0000256" key="1">
    <source>
        <dbReference type="SAM" id="Phobius"/>
    </source>
</evidence>